<reference evidence="2 3" key="1">
    <citation type="submission" date="2019-06" db="EMBL/GenBank/DDBJ databases">
        <title>Tsukamurella conjunctivitidis sp. nov., Tsukamurella assacharolytica sp. nov. and Tsukamurella sputae sp. nov. isolated from patients with conjunctivitis, bacteraemia (lymphoma) and respiratory infection (sputum) in Hong Kong.</title>
        <authorList>
            <person name="Teng J.L.L."/>
            <person name="Lee H.H."/>
            <person name="Fong J.Y.H."/>
            <person name="Fok K.M.N."/>
            <person name="Lau S.K.P."/>
            <person name="Woo P.C.Y."/>
        </authorList>
    </citation>
    <scope>NUCLEOTIDE SEQUENCE [LARGE SCALE GENOMIC DNA]</scope>
    <source>
        <strain evidence="2 3">HKU72</strain>
    </source>
</reference>
<evidence type="ECO:0000313" key="2">
    <source>
        <dbReference type="EMBL" id="TWS30119.1"/>
    </source>
</evidence>
<dbReference type="Pfam" id="PF04480">
    <property type="entry name" value="DUF559"/>
    <property type="match status" value="1"/>
</dbReference>
<evidence type="ECO:0000259" key="1">
    <source>
        <dbReference type="Pfam" id="PF04480"/>
    </source>
</evidence>
<accession>A0A5C5S4I2</accession>
<dbReference type="AlphaFoldDB" id="A0A5C5S4I2"/>
<protein>
    <submittedName>
        <fullName evidence="2">DUF559 domain-containing protein</fullName>
    </submittedName>
</protein>
<gene>
    <name evidence="2" type="ORF">FK530_06285</name>
</gene>
<dbReference type="Gene3D" id="3.40.960.10">
    <property type="entry name" value="VSR Endonuclease"/>
    <property type="match status" value="1"/>
</dbReference>
<dbReference type="InterPro" id="IPR007569">
    <property type="entry name" value="DUF559"/>
</dbReference>
<evidence type="ECO:0000313" key="3">
    <source>
        <dbReference type="Proteomes" id="UP000319375"/>
    </source>
</evidence>
<keyword evidence="3" id="KW-1185">Reference proteome</keyword>
<sequence>MDTPAFIARIAAHNGGVVSRRQLVREGVDVAEIERLRSRRVITPVRRGWYATPDARPIVLAAVKCGAAITCVSALEYYPGVWIPPRRSQTHLRWPRHLKHQRTHRQCRAFRSLATPTSAVDPLPVAVLCAAQCLADEEIVAVLDSLLRPPNLWTVQDVRALFDGAPKRIVRLLGLLDPASGSGTESIVRYRLHCLGITVRTQVPLPWGIVDLLLGDKFVVECDSEGYHGGAQRRADLRRDRIAVRGDYRVMRIDYEDVIANWEEIRDDILDIVRTDRHLGKTREIRTETGTEAGSGFDAA</sequence>
<name>A0A5C5S4I2_9ACTN</name>
<organism evidence="2 3">
    <name type="scientific">Tsukamurella conjunctivitidis</name>
    <dbReference type="NCBI Taxonomy" id="2592068"/>
    <lineage>
        <taxon>Bacteria</taxon>
        <taxon>Bacillati</taxon>
        <taxon>Actinomycetota</taxon>
        <taxon>Actinomycetes</taxon>
        <taxon>Mycobacteriales</taxon>
        <taxon>Tsukamurellaceae</taxon>
        <taxon>Tsukamurella</taxon>
    </lineage>
</organism>
<dbReference type="SUPFAM" id="SSF52980">
    <property type="entry name" value="Restriction endonuclease-like"/>
    <property type="match status" value="1"/>
</dbReference>
<dbReference type="EMBL" id="VIGX01000002">
    <property type="protein sequence ID" value="TWS30119.1"/>
    <property type="molecule type" value="Genomic_DNA"/>
</dbReference>
<dbReference type="RefSeq" id="WP_146486150.1">
    <property type="nucleotide sequence ID" value="NZ_VIGX01000002.1"/>
</dbReference>
<comment type="caution">
    <text evidence="2">The sequence shown here is derived from an EMBL/GenBank/DDBJ whole genome shotgun (WGS) entry which is preliminary data.</text>
</comment>
<dbReference type="OrthoDB" id="4701311at2"/>
<feature type="domain" description="DUF559" evidence="1">
    <location>
        <begin position="195"/>
        <end position="273"/>
    </location>
</feature>
<proteinExistence type="predicted"/>
<dbReference type="InterPro" id="IPR011335">
    <property type="entry name" value="Restrct_endonuc-II-like"/>
</dbReference>
<dbReference type="Proteomes" id="UP000319375">
    <property type="component" value="Unassembled WGS sequence"/>
</dbReference>